<name>A0A6S6S269_9BACT</name>
<proteinExistence type="predicted"/>
<dbReference type="EMBL" id="CACVAW010000002">
    <property type="protein sequence ID" value="CAA6800255.1"/>
    <property type="molecule type" value="Genomic_DNA"/>
</dbReference>
<accession>A0A6S6S269</accession>
<evidence type="ECO:0000313" key="2">
    <source>
        <dbReference type="EMBL" id="CAA6800255.1"/>
    </source>
</evidence>
<dbReference type="NCBIfam" id="NF033573">
    <property type="entry name" value="transpos_IS200"/>
    <property type="match status" value="1"/>
</dbReference>
<reference evidence="2" key="1">
    <citation type="submission" date="2020-01" db="EMBL/GenBank/DDBJ databases">
        <authorList>
            <person name="Meier V. D."/>
            <person name="Meier V D."/>
        </authorList>
    </citation>
    <scope>NUCLEOTIDE SEQUENCE</scope>
    <source>
        <strain evidence="2">HLG_WM_MAG_12</strain>
    </source>
</reference>
<feature type="domain" description="Transposase IS200-like" evidence="1">
    <location>
        <begin position="4"/>
        <end position="121"/>
    </location>
</feature>
<dbReference type="GO" id="GO:0006313">
    <property type="term" value="P:DNA transposition"/>
    <property type="evidence" value="ECO:0007669"/>
    <property type="project" value="InterPro"/>
</dbReference>
<dbReference type="SUPFAM" id="SSF143422">
    <property type="entry name" value="Transposase IS200-like"/>
    <property type="match status" value="1"/>
</dbReference>
<dbReference type="Pfam" id="PF01797">
    <property type="entry name" value="Y1_Tnp"/>
    <property type="match status" value="1"/>
</dbReference>
<dbReference type="InterPro" id="IPR036515">
    <property type="entry name" value="Transposase_17_sf"/>
</dbReference>
<dbReference type="Gene3D" id="3.30.70.1290">
    <property type="entry name" value="Transposase IS200-like"/>
    <property type="match status" value="1"/>
</dbReference>
<dbReference type="GO" id="GO:0003677">
    <property type="term" value="F:DNA binding"/>
    <property type="evidence" value="ECO:0007669"/>
    <property type="project" value="InterPro"/>
</dbReference>
<evidence type="ECO:0000259" key="1">
    <source>
        <dbReference type="SMART" id="SM01321"/>
    </source>
</evidence>
<protein>
    <recommendedName>
        <fullName evidence="1">Transposase IS200-like domain-containing protein</fullName>
    </recommendedName>
</protein>
<sequence>MKNKYILKYSLVLVAKAKRKILSEDSVVATIEEEVYNIAKSNNVEILDFGVGADHIHLQFKATPYIRLDSFIKDLSARTNRVVKSKNKTEFKKYYKMNSIWAKNYCISSAQGIGLDVIKEHLAMEDFDK</sequence>
<dbReference type="GO" id="GO:0004803">
    <property type="term" value="F:transposase activity"/>
    <property type="evidence" value="ECO:0007669"/>
    <property type="project" value="InterPro"/>
</dbReference>
<dbReference type="PANTHER" id="PTHR33360:SF4">
    <property type="entry name" value="TRANSPOSASE IS200-LIKE PROTEIN"/>
    <property type="match status" value="1"/>
</dbReference>
<dbReference type="AlphaFoldDB" id="A0A6S6S269"/>
<dbReference type="InterPro" id="IPR002686">
    <property type="entry name" value="Transposase_17"/>
</dbReference>
<dbReference type="SMART" id="SM01321">
    <property type="entry name" value="Y1_Tnp"/>
    <property type="match status" value="1"/>
</dbReference>
<dbReference type="PANTHER" id="PTHR33360">
    <property type="entry name" value="TRANSPOSASE FOR INSERTION SEQUENCE ELEMENT IS200"/>
    <property type="match status" value="1"/>
</dbReference>
<gene>
    <name evidence="2" type="ORF">HELGO_WM10667</name>
</gene>
<organism evidence="2">
    <name type="scientific">uncultured Campylobacterales bacterium</name>
    <dbReference type="NCBI Taxonomy" id="352960"/>
    <lineage>
        <taxon>Bacteria</taxon>
        <taxon>Pseudomonadati</taxon>
        <taxon>Campylobacterota</taxon>
        <taxon>Epsilonproteobacteria</taxon>
        <taxon>Campylobacterales</taxon>
        <taxon>environmental samples</taxon>
    </lineage>
</organism>